<proteinExistence type="predicted"/>
<dbReference type="SUPFAM" id="SSF52402">
    <property type="entry name" value="Adenine nucleotide alpha hydrolases-like"/>
    <property type="match status" value="1"/>
</dbReference>
<feature type="domain" description="UspA" evidence="1">
    <location>
        <begin position="17"/>
        <end position="149"/>
    </location>
</feature>
<dbReference type="eggNOG" id="COG0589">
    <property type="taxonomic scope" value="Bacteria"/>
</dbReference>
<evidence type="ECO:0000259" key="1">
    <source>
        <dbReference type="Pfam" id="PF00582"/>
    </source>
</evidence>
<dbReference type="HOGENOM" id="CLU_1658013_0_0_7"/>
<dbReference type="KEGG" id="dol:Dole_2477"/>
<sequence length="159" mass="17863">MQTRVQKDTGGEPLISILFAVNDSVSSRAAVDYLANLPFRPEDVRIRLAHVFRKPSSSEELMGKKFMAEQVNRYQTMLDEARERLVQGGFLPDHVDTELVTDPYDTIGDGIMDLFKKGTYNMVVIGRKRMSKAEEFVLGDPSVKLVRSLEGVAIVVIRS</sequence>
<gene>
    <name evidence="2" type="ordered locus">Dole_2477</name>
</gene>
<dbReference type="OrthoDB" id="5420527at2"/>
<evidence type="ECO:0000313" key="2">
    <source>
        <dbReference type="EMBL" id="ABW68281.1"/>
    </source>
</evidence>
<dbReference type="AlphaFoldDB" id="A8ZW47"/>
<dbReference type="InterPro" id="IPR006016">
    <property type="entry name" value="UspA"/>
</dbReference>
<organism evidence="2 3">
    <name type="scientific">Desulfosudis oleivorans (strain DSM 6200 / JCM 39069 / Hxd3)</name>
    <name type="common">Desulfococcus oleovorans</name>
    <dbReference type="NCBI Taxonomy" id="96561"/>
    <lineage>
        <taxon>Bacteria</taxon>
        <taxon>Pseudomonadati</taxon>
        <taxon>Thermodesulfobacteriota</taxon>
        <taxon>Desulfobacteria</taxon>
        <taxon>Desulfobacterales</taxon>
        <taxon>Desulfosudaceae</taxon>
        <taxon>Desulfosudis</taxon>
    </lineage>
</organism>
<evidence type="ECO:0000313" key="3">
    <source>
        <dbReference type="Proteomes" id="UP000008561"/>
    </source>
</evidence>
<name>A8ZW47_DESOH</name>
<dbReference type="STRING" id="96561.Dole_2477"/>
<dbReference type="Pfam" id="PF00582">
    <property type="entry name" value="Usp"/>
    <property type="match status" value="1"/>
</dbReference>
<dbReference type="EMBL" id="CP000859">
    <property type="protein sequence ID" value="ABW68281.1"/>
    <property type="molecule type" value="Genomic_DNA"/>
</dbReference>
<dbReference type="Gene3D" id="3.40.50.620">
    <property type="entry name" value="HUPs"/>
    <property type="match status" value="1"/>
</dbReference>
<dbReference type="InterPro" id="IPR014729">
    <property type="entry name" value="Rossmann-like_a/b/a_fold"/>
</dbReference>
<dbReference type="Proteomes" id="UP000008561">
    <property type="component" value="Chromosome"/>
</dbReference>
<accession>A8ZW47</accession>
<protein>
    <submittedName>
        <fullName evidence="2">UspA domain protein</fullName>
    </submittedName>
</protein>
<keyword evidence="3" id="KW-1185">Reference proteome</keyword>
<dbReference type="CDD" id="cd00293">
    <property type="entry name" value="USP-like"/>
    <property type="match status" value="1"/>
</dbReference>
<reference evidence="2 3" key="1">
    <citation type="submission" date="2007-10" db="EMBL/GenBank/DDBJ databases">
        <title>Complete sequence of Desulfococcus oleovorans Hxd3.</title>
        <authorList>
            <consortium name="US DOE Joint Genome Institute"/>
            <person name="Copeland A."/>
            <person name="Lucas S."/>
            <person name="Lapidus A."/>
            <person name="Barry K."/>
            <person name="Glavina del Rio T."/>
            <person name="Dalin E."/>
            <person name="Tice H."/>
            <person name="Pitluck S."/>
            <person name="Kiss H."/>
            <person name="Brettin T."/>
            <person name="Bruce D."/>
            <person name="Detter J.C."/>
            <person name="Han C."/>
            <person name="Schmutz J."/>
            <person name="Larimer F."/>
            <person name="Land M."/>
            <person name="Hauser L."/>
            <person name="Kyrpides N."/>
            <person name="Kim E."/>
            <person name="Wawrik B."/>
            <person name="Richardson P."/>
        </authorList>
    </citation>
    <scope>NUCLEOTIDE SEQUENCE [LARGE SCALE GENOMIC DNA]</scope>
    <source>
        <strain evidence="3">DSM 6200 / JCM 39069 / Hxd3</strain>
    </source>
</reference>